<organism evidence="1 2">
    <name type="scientific">Candidatus Daviesbacteria bacterium GW2011_GWA2_38_24</name>
    <dbReference type="NCBI Taxonomy" id="1618422"/>
    <lineage>
        <taxon>Bacteria</taxon>
        <taxon>Candidatus Daviesiibacteriota</taxon>
    </lineage>
</organism>
<dbReference type="EMBL" id="LBUP01000002">
    <property type="protein sequence ID" value="KKQ66974.1"/>
    <property type="molecule type" value="Genomic_DNA"/>
</dbReference>
<name>A0A0G0LZY0_9BACT</name>
<proteinExistence type="predicted"/>
<accession>A0A0G0LZY0</accession>
<sequence>MAISEIEFGRRLIQVGQHTLETVRHGRPSVFVKAPTAPWSENPHFQARAYRDLGGYLRVPRWKLLGQYGISTRLLTHDQSLIVQRVRGIRYDDAVLSSPEEFTQSVQRFTQDLSRLWQETKSRVDTNKVYGKDIKDQHRKEPLDTISAFVSDPETQPVLSLPLQINGVFYPSLEVMCQLCSRKLSEAYDPVVTVGHGDEHFGNLFVEDVEGETTYKIIDPKRKMFYKSPATTVNTFLGGFLLFVFDYASSLATKNNGVNIDYQVAPQYRDGMRRVLACTQEMVQSLYNLGEGEFLTKEYLFANLIRSYIGRVAPKNQEKIKPNTAAHLAMAVEAYYDFEGFLEGKYLG</sequence>
<dbReference type="Proteomes" id="UP000034235">
    <property type="component" value="Unassembled WGS sequence"/>
</dbReference>
<dbReference type="SUPFAM" id="SSF56112">
    <property type="entry name" value="Protein kinase-like (PK-like)"/>
    <property type="match status" value="1"/>
</dbReference>
<evidence type="ECO:0008006" key="3">
    <source>
        <dbReference type="Google" id="ProtNLM"/>
    </source>
</evidence>
<reference evidence="1 2" key="1">
    <citation type="journal article" date="2015" name="Nature">
        <title>rRNA introns, odd ribosomes, and small enigmatic genomes across a large radiation of phyla.</title>
        <authorList>
            <person name="Brown C.T."/>
            <person name="Hug L.A."/>
            <person name="Thomas B.C."/>
            <person name="Sharon I."/>
            <person name="Castelle C.J."/>
            <person name="Singh A."/>
            <person name="Wilkins M.J."/>
            <person name="Williams K.H."/>
            <person name="Banfield J.F."/>
        </authorList>
    </citation>
    <scope>NUCLEOTIDE SEQUENCE [LARGE SCALE GENOMIC DNA]</scope>
</reference>
<dbReference type="InterPro" id="IPR011009">
    <property type="entry name" value="Kinase-like_dom_sf"/>
</dbReference>
<comment type="caution">
    <text evidence="1">The sequence shown here is derived from an EMBL/GenBank/DDBJ whole genome shotgun (WGS) entry which is preliminary data.</text>
</comment>
<protein>
    <recommendedName>
        <fullName evidence="3">Aminoglycoside phosphotransferase domain-containing protein</fullName>
    </recommendedName>
</protein>
<evidence type="ECO:0000313" key="1">
    <source>
        <dbReference type="EMBL" id="KKQ66974.1"/>
    </source>
</evidence>
<dbReference type="AlphaFoldDB" id="A0A0G0LZY0"/>
<gene>
    <name evidence="1" type="ORF">US86_C0002G0091</name>
</gene>
<evidence type="ECO:0000313" key="2">
    <source>
        <dbReference type="Proteomes" id="UP000034235"/>
    </source>
</evidence>